<feature type="domain" description="Origin recognition complex subunit 1 C-terminal" evidence="1">
    <location>
        <begin position="2"/>
        <end position="63"/>
    </location>
</feature>
<accession>A0A6C1DWL6</accession>
<dbReference type="AlphaFoldDB" id="A0A6C1DWL6"/>
<organism evidence="2 3">
    <name type="scientific">Saccharomyces pastorianus</name>
    <name type="common">Lager yeast</name>
    <name type="synonym">Saccharomyces cerevisiae x Saccharomyces eubayanus</name>
    <dbReference type="NCBI Taxonomy" id="27292"/>
    <lineage>
        <taxon>Eukaryota</taxon>
        <taxon>Fungi</taxon>
        <taxon>Dikarya</taxon>
        <taxon>Ascomycota</taxon>
        <taxon>Saccharomycotina</taxon>
        <taxon>Saccharomycetes</taxon>
        <taxon>Saccharomycetales</taxon>
        <taxon>Saccharomycetaceae</taxon>
        <taxon>Saccharomyces</taxon>
    </lineage>
</organism>
<keyword evidence="3" id="KW-1185">Reference proteome</keyword>
<dbReference type="Pfam" id="PF21312">
    <property type="entry name" value="WHD_ORC1"/>
    <property type="match status" value="1"/>
</dbReference>
<evidence type="ECO:0000313" key="2">
    <source>
        <dbReference type="EMBL" id="QID81458.1"/>
    </source>
</evidence>
<name>A0A6C1DWL6_SACPS</name>
<gene>
    <name evidence="2" type="primary">ORC1_2</name>
    <name evidence="2" type="ORF">GRS66_003835</name>
</gene>
<protein>
    <submittedName>
        <fullName evidence="2">Origin recognition complex, subunit 1</fullName>
    </submittedName>
</protein>
<evidence type="ECO:0000313" key="3">
    <source>
        <dbReference type="Proteomes" id="UP000501346"/>
    </source>
</evidence>
<evidence type="ECO:0000259" key="1">
    <source>
        <dbReference type="Pfam" id="PF21312"/>
    </source>
</evidence>
<dbReference type="EMBL" id="CP048994">
    <property type="protein sequence ID" value="QID81458.1"/>
    <property type="molecule type" value="Genomic_DNA"/>
</dbReference>
<dbReference type="Proteomes" id="UP000501346">
    <property type="component" value="Chromosome ScXIII"/>
</dbReference>
<dbReference type="OrthoDB" id="1926878at2759"/>
<proteinExistence type="predicted"/>
<sequence>MEIAKTLFQQGSDNISEQLRIISWDFVLNQLLDAGILFKQTMKNDRICCVKLNISVEEAKRAMNEDETLRNL</sequence>
<dbReference type="InterPro" id="IPR048867">
    <property type="entry name" value="WHD_ORC1"/>
</dbReference>
<reference evidence="2 3" key="1">
    <citation type="journal article" date="2019" name="BMC Genomics">
        <title>Chromosome level assembly and comparative genome analysis confirm lager-brewing yeasts originated from a single hybridization.</title>
        <authorList>
            <person name="Salazar A.N."/>
            <person name="Gorter de Vries A.R."/>
            <person name="van den Broek M."/>
            <person name="Brouwers N."/>
            <person name="de la Torre Cortes P."/>
            <person name="Kuijpers N.G.A."/>
            <person name="Daran J.G."/>
            <person name="Abeel T."/>
        </authorList>
    </citation>
    <scope>NUCLEOTIDE SEQUENCE [LARGE SCALE GENOMIC DNA]</scope>
    <source>
        <strain evidence="2 3">CBS 1483</strain>
    </source>
</reference>